<keyword evidence="10" id="KW-0378">Hydrolase</keyword>
<keyword evidence="10" id="KW-0540">Nuclease</keyword>
<evidence type="ECO:0000313" key="11">
    <source>
        <dbReference type="Proteomes" id="UP000286134"/>
    </source>
</evidence>
<dbReference type="InterPro" id="IPR006676">
    <property type="entry name" value="tRNA_splic"/>
</dbReference>
<evidence type="ECO:0000256" key="2">
    <source>
        <dbReference type="ARBA" id="ARBA00012573"/>
    </source>
</evidence>
<reference evidence="10 11" key="1">
    <citation type="journal article" date="2018" name="BMC Genomics">
        <title>Comparative genome analyses reveal sequence features reflecting distinct modes of host-adaptation between dicot and monocot powdery mildew.</title>
        <authorList>
            <person name="Wu Y."/>
            <person name="Ma X."/>
            <person name="Pan Z."/>
            <person name="Kale S.D."/>
            <person name="Song Y."/>
            <person name="King H."/>
            <person name="Zhang Q."/>
            <person name="Presley C."/>
            <person name="Deng X."/>
            <person name="Wei C.I."/>
            <person name="Xiao S."/>
        </authorList>
    </citation>
    <scope>NUCLEOTIDE SEQUENCE [LARGE SCALE GENOMIC DNA]</scope>
    <source>
        <strain evidence="10">UMSG2</strain>
    </source>
</reference>
<dbReference type="STRING" id="212602.A0A420I4A2"/>
<comment type="caution">
    <text evidence="10">The sequence shown here is derived from an EMBL/GenBank/DDBJ whole genome shotgun (WGS) entry which is preliminary data.</text>
</comment>
<dbReference type="GO" id="GO:0005737">
    <property type="term" value="C:cytoplasm"/>
    <property type="evidence" value="ECO:0007669"/>
    <property type="project" value="TreeGrafter"/>
</dbReference>
<feature type="domain" description="tRNA intron endonuclease catalytic" evidence="9">
    <location>
        <begin position="445"/>
        <end position="540"/>
    </location>
</feature>
<dbReference type="InterPro" id="IPR011856">
    <property type="entry name" value="tRNA_endonuc-like_dom_sf"/>
</dbReference>
<dbReference type="InterPro" id="IPR006677">
    <property type="entry name" value="tRNA_intron_Endonuc_cat-like"/>
</dbReference>
<dbReference type="SUPFAM" id="SSF53032">
    <property type="entry name" value="tRNA-intron endonuclease catalytic domain-like"/>
    <property type="match status" value="1"/>
</dbReference>
<accession>A0A420I4A2</accession>
<dbReference type="Proteomes" id="UP000286134">
    <property type="component" value="Unassembled WGS sequence"/>
</dbReference>
<dbReference type="EC" id="4.6.1.16" evidence="2"/>
<keyword evidence="10" id="KW-0255">Endonuclease</keyword>
<dbReference type="FunFam" id="3.40.1350.10:FF:000007">
    <property type="entry name" value="tRNA-splicing endonuclease subunit Sen2"/>
    <property type="match status" value="1"/>
</dbReference>
<evidence type="ECO:0000313" key="10">
    <source>
        <dbReference type="EMBL" id="RKF64527.1"/>
    </source>
</evidence>
<dbReference type="CDD" id="cd22363">
    <property type="entry name" value="tRNA-intron_lyase_C"/>
    <property type="match status" value="1"/>
</dbReference>
<dbReference type="GO" id="GO:0000213">
    <property type="term" value="F:tRNA-intron lyase activity"/>
    <property type="evidence" value="ECO:0007669"/>
    <property type="project" value="UniProtKB-EC"/>
</dbReference>
<evidence type="ECO:0000256" key="5">
    <source>
        <dbReference type="ARBA" id="ARBA00032432"/>
    </source>
</evidence>
<evidence type="ECO:0000256" key="4">
    <source>
        <dbReference type="ARBA" id="ARBA00023239"/>
    </source>
</evidence>
<feature type="active site" evidence="7">
    <location>
        <position position="532"/>
    </location>
</feature>
<dbReference type="InterPro" id="IPR016589">
    <property type="entry name" value="tRNA_splic_SEN2"/>
</dbReference>
<dbReference type="GO" id="GO:0000379">
    <property type="term" value="P:tRNA-type intron splice site recognition and cleavage"/>
    <property type="evidence" value="ECO:0007669"/>
    <property type="project" value="TreeGrafter"/>
</dbReference>
<dbReference type="PIRSF" id="PIRSF011789">
    <property type="entry name" value="tRNA_splic_SEN2"/>
    <property type="match status" value="1"/>
</dbReference>
<evidence type="ECO:0000256" key="7">
    <source>
        <dbReference type="PIRSR" id="PIRSR011789-1"/>
    </source>
</evidence>
<keyword evidence="3" id="KW-0819">tRNA processing</keyword>
<organism evidence="10 11">
    <name type="scientific">Erysiphe neolycopersici</name>
    <dbReference type="NCBI Taxonomy" id="212602"/>
    <lineage>
        <taxon>Eukaryota</taxon>
        <taxon>Fungi</taxon>
        <taxon>Dikarya</taxon>
        <taxon>Ascomycota</taxon>
        <taxon>Pezizomycotina</taxon>
        <taxon>Leotiomycetes</taxon>
        <taxon>Erysiphales</taxon>
        <taxon>Erysiphaceae</taxon>
        <taxon>Erysiphe</taxon>
    </lineage>
</organism>
<feature type="region of interest" description="Disordered" evidence="8">
    <location>
        <begin position="1"/>
        <end position="20"/>
    </location>
</feature>
<dbReference type="InterPro" id="IPR036167">
    <property type="entry name" value="tRNA_intron_Endo_cat-like_sf"/>
</dbReference>
<dbReference type="GO" id="GO:0000214">
    <property type="term" value="C:tRNA-intron endonuclease complex"/>
    <property type="evidence" value="ECO:0007669"/>
    <property type="project" value="InterPro"/>
</dbReference>
<feature type="active site" evidence="7">
    <location>
        <position position="475"/>
    </location>
</feature>
<evidence type="ECO:0000259" key="9">
    <source>
        <dbReference type="Pfam" id="PF01974"/>
    </source>
</evidence>
<dbReference type="Gene3D" id="3.40.1350.10">
    <property type="match status" value="1"/>
</dbReference>
<evidence type="ECO:0000256" key="1">
    <source>
        <dbReference type="ARBA" id="ARBA00008078"/>
    </source>
</evidence>
<dbReference type="PANTHER" id="PTHR21227">
    <property type="entry name" value="TRNA-SPLICING ENDONUCLEASE SUBUNIT SEN2"/>
    <property type="match status" value="1"/>
</dbReference>
<gene>
    <name evidence="10" type="ORF">OnM2_018060</name>
</gene>
<evidence type="ECO:0000256" key="3">
    <source>
        <dbReference type="ARBA" id="ARBA00022694"/>
    </source>
</evidence>
<keyword evidence="4" id="KW-0456">Lyase</keyword>
<evidence type="ECO:0000256" key="6">
    <source>
        <dbReference type="ARBA" id="ARBA00034031"/>
    </source>
</evidence>
<dbReference type="GO" id="GO:0003676">
    <property type="term" value="F:nucleic acid binding"/>
    <property type="evidence" value="ECO:0007669"/>
    <property type="project" value="InterPro"/>
</dbReference>
<dbReference type="EMBL" id="MCFK01001835">
    <property type="protein sequence ID" value="RKF64527.1"/>
    <property type="molecule type" value="Genomic_DNA"/>
</dbReference>
<dbReference type="AlphaFoldDB" id="A0A420I4A2"/>
<sequence length="579" mass="66958">MEKTFQSSTPSPPTPKTIQVKTQPLTQAQRLRNLYKLPAPFRTFPLPNFLPDNPLSLVHITFIWVSQIFNPQISQITPAYHGLISSETRSVHVTDARSIRGLWEQGFYGKGNLSRSEPNWLDGERARRENKVALTSEEFTRKRRLERQKLKWERARKERFAIDQQLLEESEAIHKTTNVDNSVLLSRLPEIDIPVVSKMLEVKPDIDTIELLTFPNSQSELDNLMNTKNEQPNSINDSTSKSFVRSEKIPCNSIFDSSQVLERIDKCVSGSLNEESINNQQEAFVEQYIPNNVPGCSVEICELNKDREVKNDTLSSFKTYCGYNSNNKTSSLGKNLFKTFLELCKSVHHFSNVIKKRTDYQNSYSSNDIGSSSNENSNLMKIKNEEHLQLTYEEAFFLSYALGCLDVLDHNTKTKMSNHALFKFCRESSSFPPKTEKIVSTDDSFMINYVVYHHFRSLGWVVRSGIKFSVDYLLYNRGPVFSHAEFSVLILPSYSDPYWTSTTFLTEYSQRKQNRTWAWLSCINRVISQVKKTLVLCYVDIPPPLAIEEEERMSLDVLLARYRIREFILSRFLTNRMRA</sequence>
<dbReference type="NCBIfam" id="TIGR00324">
    <property type="entry name" value="endA"/>
    <property type="match status" value="1"/>
</dbReference>
<name>A0A420I4A2_9PEZI</name>
<keyword evidence="11" id="KW-1185">Reference proteome</keyword>
<comment type="catalytic activity">
    <reaction evidence="6">
        <text>pretRNA = a 3'-half-tRNA molecule with a 5'-OH end + a 5'-half-tRNA molecule with a 2',3'-cyclic phosphate end + an intron with a 2',3'-cyclic phosphate and a 5'-hydroxyl terminus.</text>
        <dbReference type="EC" id="4.6.1.16"/>
    </reaction>
</comment>
<dbReference type="Pfam" id="PF01974">
    <property type="entry name" value="tRNA_int_endo"/>
    <property type="match status" value="1"/>
</dbReference>
<proteinExistence type="inferred from homology"/>
<protein>
    <recommendedName>
        <fullName evidence="2">tRNA-intron lyase</fullName>
        <ecNumber evidence="2">4.6.1.16</ecNumber>
    </recommendedName>
    <alternativeName>
        <fullName evidence="5">tRNA-intron endonuclease Sen2</fullName>
    </alternativeName>
</protein>
<feature type="active site" evidence="7">
    <location>
        <position position="483"/>
    </location>
</feature>
<evidence type="ECO:0000256" key="8">
    <source>
        <dbReference type="SAM" id="MobiDB-lite"/>
    </source>
</evidence>
<dbReference type="PANTHER" id="PTHR21227:SF0">
    <property type="entry name" value="TRNA-SPLICING ENDONUCLEASE SUBUNIT SEN2"/>
    <property type="match status" value="1"/>
</dbReference>
<comment type="similarity">
    <text evidence="1">Belongs to the tRNA-intron endonuclease family.</text>
</comment>
<dbReference type="OrthoDB" id="10249562at2759"/>